<comment type="similarity">
    <text evidence="1">Belongs to the thioredoxin family. DsbA subfamily.</text>
</comment>
<proteinExistence type="inferred from homology"/>
<reference evidence="8 9" key="1">
    <citation type="journal article" date="2016" name="Nat. Commun.">
        <title>Thousands of microbial genomes shed light on interconnected biogeochemical processes in an aquifer system.</title>
        <authorList>
            <person name="Anantharaman K."/>
            <person name="Brown C.T."/>
            <person name="Hug L.A."/>
            <person name="Sharon I."/>
            <person name="Castelle C.J."/>
            <person name="Probst A.J."/>
            <person name="Thomas B.C."/>
            <person name="Singh A."/>
            <person name="Wilkins M.J."/>
            <person name="Karaoz U."/>
            <person name="Brodie E.L."/>
            <person name="Williams K.H."/>
            <person name="Hubbard S.S."/>
            <person name="Banfield J.F."/>
        </authorList>
    </citation>
    <scope>NUCLEOTIDE SEQUENCE [LARGE SCALE GENOMIC DNA]</scope>
</reference>
<gene>
    <name evidence="8" type="ORF">A3I33_00700</name>
</gene>
<evidence type="ECO:0000256" key="4">
    <source>
        <dbReference type="ARBA" id="ARBA00023157"/>
    </source>
</evidence>
<name>A0A1G1ZC19_9BACT</name>
<comment type="caution">
    <text evidence="8">The sequence shown here is derived from an EMBL/GenBank/DDBJ whole genome shotgun (WGS) entry which is preliminary data.</text>
</comment>
<keyword evidence="5" id="KW-0676">Redox-active center</keyword>
<feature type="domain" description="Thioredoxin" evidence="7">
    <location>
        <begin position="28"/>
        <end position="232"/>
    </location>
</feature>
<dbReference type="InterPro" id="IPR012336">
    <property type="entry name" value="Thioredoxin-like_fold"/>
</dbReference>
<evidence type="ECO:0000313" key="9">
    <source>
        <dbReference type="Proteomes" id="UP000176544"/>
    </source>
</evidence>
<organism evidence="8 9">
    <name type="scientific">Candidatus Colwellbacteria bacterium RIFCSPLOWO2_02_FULL_45_11</name>
    <dbReference type="NCBI Taxonomy" id="1797692"/>
    <lineage>
        <taxon>Bacteria</taxon>
        <taxon>Candidatus Colwelliibacteriota</taxon>
    </lineage>
</organism>
<evidence type="ECO:0000256" key="6">
    <source>
        <dbReference type="SAM" id="Phobius"/>
    </source>
</evidence>
<protein>
    <recommendedName>
        <fullName evidence="7">Thioredoxin domain-containing protein</fullName>
    </recommendedName>
</protein>
<evidence type="ECO:0000313" key="8">
    <source>
        <dbReference type="EMBL" id="OGY61626.1"/>
    </source>
</evidence>
<dbReference type="InterPro" id="IPR036249">
    <property type="entry name" value="Thioredoxin-like_sf"/>
</dbReference>
<evidence type="ECO:0000256" key="3">
    <source>
        <dbReference type="ARBA" id="ARBA00023002"/>
    </source>
</evidence>
<dbReference type="Gene3D" id="3.40.30.10">
    <property type="entry name" value="Glutaredoxin"/>
    <property type="match status" value="1"/>
</dbReference>
<dbReference type="AlphaFoldDB" id="A0A1G1ZC19"/>
<dbReference type="PANTHER" id="PTHR13887">
    <property type="entry name" value="GLUTATHIONE S-TRANSFERASE KAPPA"/>
    <property type="match status" value="1"/>
</dbReference>
<evidence type="ECO:0000256" key="5">
    <source>
        <dbReference type="ARBA" id="ARBA00023284"/>
    </source>
</evidence>
<dbReference type="PANTHER" id="PTHR13887:SF14">
    <property type="entry name" value="DISULFIDE BOND FORMATION PROTEIN D"/>
    <property type="match status" value="1"/>
</dbReference>
<dbReference type="GO" id="GO:0016491">
    <property type="term" value="F:oxidoreductase activity"/>
    <property type="evidence" value="ECO:0007669"/>
    <property type="project" value="UniProtKB-KW"/>
</dbReference>
<dbReference type="PROSITE" id="PS51352">
    <property type="entry name" value="THIOREDOXIN_2"/>
    <property type="match status" value="1"/>
</dbReference>
<keyword evidence="3" id="KW-0560">Oxidoreductase</keyword>
<dbReference type="Pfam" id="PF13462">
    <property type="entry name" value="Thioredoxin_4"/>
    <property type="match status" value="1"/>
</dbReference>
<evidence type="ECO:0000259" key="7">
    <source>
        <dbReference type="PROSITE" id="PS51352"/>
    </source>
</evidence>
<evidence type="ECO:0000256" key="1">
    <source>
        <dbReference type="ARBA" id="ARBA00005791"/>
    </source>
</evidence>
<accession>A0A1G1ZC19</accession>
<dbReference type="EMBL" id="MHJA01000004">
    <property type="protein sequence ID" value="OGY61626.1"/>
    <property type="molecule type" value="Genomic_DNA"/>
</dbReference>
<dbReference type="InterPro" id="IPR013766">
    <property type="entry name" value="Thioredoxin_domain"/>
</dbReference>
<keyword evidence="4" id="KW-1015">Disulfide bond</keyword>
<evidence type="ECO:0000256" key="2">
    <source>
        <dbReference type="ARBA" id="ARBA00022729"/>
    </source>
</evidence>
<keyword evidence="6" id="KW-0472">Membrane</keyword>
<dbReference type="STRING" id="1797692.A3I33_00700"/>
<sequence>MSKREKTEEREKRRKGRLVKRIVIWFVVLAGVSALIFYLVGSAGKNDGDTTDGGIPAVTEGDWVKWNASSQVVLLEYSDFQCPACKSYFPLINAVGEEYGDRVAFVYRHYPIAQIHFNANAAARATEAAGMQGKFWEMHDILFETQELWAPMSASDAASVFAGYARDMLRIDVDKYLVDFDSEAVQNMVTEDFSGAVKAGVNSTPTFYLNGKKIKNPGDIEEFRTLLDEALSNATTNPQ</sequence>
<dbReference type="Proteomes" id="UP000176544">
    <property type="component" value="Unassembled WGS sequence"/>
</dbReference>
<keyword evidence="6" id="KW-0812">Transmembrane</keyword>
<feature type="transmembrane region" description="Helical" evidence="6">
    <location>
        <begin position="21"/>
        <end position="40"/>
    </location>
</feature>
<keyword evidence="6" id="KW-1133">Transmembrane helix</keyword>
<keyword evidence="2" id="KW-0732">Signal</keyword>
<dbReference type="SUPFAM" id="SSF52833">
    <property type="entry name" value="Thioredoxin-like"/>
    <property type="match status" value="1"/>
</dbReference>